<dbReference type="InterPro" id="IPR000917">
    <property type="entry name" value="Sulfatase_N"/>
</dbReference>
<evidence type="ECO:0000259" key="3">
    <source>
        <dbReference type="Pfam" id="PF00884"/>
    </source>
</evidence>
<evidence type="ECO:0000313" key="4">
    <source>
        <dbReference type="EMBL" id="XBH02479.1"/>
    </source>
</evidence>
<proteinExistence type="predicted"/>
<dbReference type="AlphaFoldDB" id="A0AAU7CAY2"/>
<keyword evidence="2" id="KW-1133">Transmembrane helix</keyword>
<evidence type="ECO:0000256" key="2">
    <source>
        <dbReference type="SAM" id="Phobius"/>
    </source>
</evidence>
<dbReference type="PANTHER" id="PTHR43751:SF3">
    <property type="entry name" value="SULFATASE N-TERMINAL DOMAIN-CONTAINING PROTEIN"/>
    <property type="match status" value="1"/>
</dbReference>
<dbReference type="EMBL" id="CP155447">
    <property type="protein sequence ID" value="XBH02479.1"/>
    <property type="molecule type" value="Genomic_DNA"/>
</dbReference>
<dbReference type="InterPro" id="IPR052701">
    <property type="entry name" value="GAG_Ulvan_Degrading_Sulfatases"/>
</dbReference>
<keyword evidence="2" id="KW-0472">Membrane</keyword>
<dbReference type="CDD" id="cd16148">
    <property type="entry name" value="sulfatase_like"/>
    <property type="match status" value="1"/>
</dbReference>
<feature type="compositionally biased region" description="Basic and acidic residues" evidence="1">
    <location>
        <begin position="491"/>
        <end position="507"/>
    </location>
</feature>
<feature type="region of interest" description="Disordered" evidence="1">
    <location>
        <begin position="478"/>
        <end position="507"/>
    </location>
</feature>
<protein>
    <submittedName>
        <fullName evidence="4">Sulfatase</fullName>
    </submittedName>
</protein>
<feature type="transmembrane region" description="Helical" evidence="2">
    <location>
        <begin position="116"/>
        <end position="146"/>
    </location>
</feature>
<sequence>MAERTNRAGVPGETRDAADDHSQPAEASPSSRSDLHRPTSALRRMLGHGPAFLEQKSATAASASALGSRIPGVLPLAGATLAVGVAAGFLELALVFGQFHGLHQVRWSSLMMSRHAAWMIPVAEVLLVAAWTLGLVAPVLAGAAWLTSKGQGERAVAWAWNWAGLVLGTLLLFGPLLTLPGLHPVAVVILALGLGYRIRRWLVRPTAAWKRGACWAGGLLFILLPTYAFIQESRVAAAPERAWSRPPLAAGAAAGAGAPNLLWIVMDTVRADHLSLYGYGRRTTPELEALAQEGITFDMARSAAPWTLPSHMTMFTGLWPYQHGARVDRPYHGPSPMLAEHLSANGYTTAGIVANVRVCNAGYGFGRGFDSYVDYPRNQTIDLNETICNSTLGSFTMNLARRARLPVPGVSPFFVHRPASEIVSDARQWLDRVQSRNKVASDSPRPFFLFLNFMDVHGPYLPSKNSSRQFWNGPVPKQSLASPNGGWQAVRARDSATPEQRPQRQQELDTVTQRLVDLYDECLHGLDAELGRFLRDLRAAGMLDNTWVVVTGDHGEHLGEHGHFGHGSSLYNELTHVPLLLIPPLSAGGAGQESTESLRNRRVGVPVAHRDLPRTFGDLLLPNVKNPFPGRSLARHWNSSDPQRPDPILSQLEKQPLDAQEVDTERVVTMDSVIDEDHVLIENSISTPELYQLFQDPKQDRNLANQAAENPRRARLKRTLETLRGNPPASAP</sequence>
<dbReference type="Gene3D" id="3.40.720.10">
    <property type="entry name" value="Alkaline Phosphatase, subunit A"/>
    <property type="match status" value="1"/>
</dbReference>
<dbReference type="PANTHER" id="PTHR43751">
    <property type="entry name" value="SULFATASE"/>
    <property type="match status" value="1"/>
</dbReference>
<feature type="transmembrane region" description="Helical" evidence="2">
    <location>
        <begin position="182"/>
        <end position="199"/>
    </location>
</feature>
<dbReference type="Pfam" id="PF00884">
    <property type="entry name" value="Sulfatase"/>
    <property type="match status" value="1"/>
</dbReference>
<feature type="transmembrane region" description="Helical" evidence="2">
    <location>
        <begin position="73"/>
        <end position="96"/>
    </location>
</feature>
<feature type="region of interest" description="Disordered" evidence="1">
    <location>
        <begin position="1"/>
        <end position="36"/>
    </location>
</feature>
<feature type="transmembrane region" description="Helical" evidence="2">
    <location>
        <begin position="158"/>
        <end position="176"/>
    </location>
</feature>
<dbReference type="RefSeq" id="WP_406695221.1">
    <property type="nucleotide sequence ID" value="NZ_CP155447.1"/>
</dbReference>
<name>A0AAU7CAY2_9BACT</name>
<reference evidence="4" key="1">
    <citation type="submission" date="2024-05" db="EMBL/GenBank/DDBJ databases">
        <title>Planctomycetes of the genus Singulisphaera possess chitinolytic capabilities.</title>
        <authorList>
            <person name="Ivanova A."/>
        </authorList>
    </citation>
    <scope>NUCLEOTIDE SEQUENCE</scope>
    <source>
        <strain evidence="4">Ch08T</strain>
    </source>
</reference>
<feature type="transmembrane region" description="Helical" evidence="2">
    <location>
        <begin position="211"/>
        <end position="230"/>
    </location>
</feature>
<accession>A0AAU7CAY2</accession>
<dbReference type="InterPro" id="IPR017850">
    <property type="entry name" value="Alkaline_phosphatase_core_sf"/>
</dbReference>
<feature type="domain" description="Sulfatase N-terminal" evidence="3">
    <location>
        <begin position="259"/>
        <end position="619"/>
    </location>
</feature>
<organism evidence="4">
    <name type="scientific">Singulisphaera sp. Ch08</name>
    <dbReference type="NCBI Taxonomy" id="3120278"/>
    <lineage>
        <taxon>Bacteria</taxon>
        <taxon>Pseudomonadati</taxon>
        <taxon>Planctomycetota</taxon>
        <taxon>Planctomycetia</taxon>
        <taxon>Isosphaerales</taxon>
        <taxon>Isosphaeraceae</taxon>
        <taxon>Singulisphaera</taxon>
    </lineage>
</organism>
<keyword evidence="2" id="KW-0812">Transmembrane</keyword>
<dbReference type="SUPFAM" id="SSF53649">
    <property type="entry name" value="Alkaline phosphatase-like"/>
    <property type="match status" value="1"/>
</dbReference>
<evidence type="ECO:0000256" key="1">
    <source>
        <dbReference type="SAM" id="MobiDB-lite"/>
    </source>
</evidence>
<gene>
    <name evidence="4" type="ORF">V5E97_29715</name>
</gene>
<feature type="compositionally biased region" description="Basic and acidic residues" evidence="1">
    <location>
        <begin position="13"/>
        <end position="23"/>
    </location>
</feature>